<feature type="transmembrane region" description="Helical" evidence="1">
    <location>
        <begin position="139"/>
        <end position="157"/>
    </location>
</feature>
<reference evidence="2 3" key="1">
    <citation type="submission" date="2017-06" db="EMBL/GenBank/DDBJ databases">
        <title>Draft Genome Sequence of Natranaerobius trueperi halophilic, alkalithermophilic bacteria from soda lakes.</title>
        <authorList>
            <person name="Zhao B."/>
        </authorList>
    </citation>
    <scope>NUCLEOTIDE SEQUENCE [LARGE SCALE GENOMIC DNA]</scope>
    <source>
        <strain evidence="2 3">DSM 18760</strain>
    </source>
</reference>
<protein>
    <recommendedName>
        <fullName evidence="4">Sporulation sigma-E factor-processing peptidase</fullName>
    </recommendedName>
</protein>
<organism evidence="2 3">
    <name type="scientific">Natranaerobius trueperi</name>
    <dbReference type="NCBI Taxonomy" id="759412"/>
    <lineage>
        <taxon>Bacteria</taxon>
        <taxon>Bacillati</taxon>
        <taxon>Bacillota</taxon>
        <taxon>Clostridia</taxon>
        <taxon>Natranaerobiales</taxon>
        <taxon>Natranaerobiaceae</taxon>
        <taxon>Natranaerobius</taxon>
    </lineage>
</organism>
<feature type="transmembrane region" description="Helical" evidence="1">
    <location>
        <begin position="51"/>
        <end position="67"/>
    </location>
</feature>
<dbReference type="GO" id="GO:0004190">
    <property type="term" value="F:aspartic-type endopeptidase activity"/>
    <property type="evidence" value="ECO:0007669"/>
    <property type="project" value="InterPro"/>
</dbReference>
<dbReference type="Pfam" id="PF03419">
    <property type="entry name" value="Peptidase_U4"/>
    <property type="match status" value="1"/>
</dbReference>
<dbReference type="Proteomes" id="UP000214588">
    <property type="component" value="Unassembled WGS sequence"/>
</dbReference>
<keyword evidence="3" id="KW-1185">Reference proteome</keyword>
<dbReference type="GO" id="GO:0030436">
    <property type="term" value="P:asexual sporulation"/>
    <property type="evidence" value="ECO:0007669"/>
    <property type="project" value="InterPro"/>
</dbReference>
<keyword evidence="1" id="KW-0812">Transmembrane</keyword>
<feature type="transmembrane region" description="Helical" evidence="1">
    <location>
        <begin position="96"/>
        <end position="119"/>
    </location>
</feature>
<comment type="caution">
    <text evidence="2">The sequence shown here is derived from an EMBL/GenBank/DDBJ whole genome shotgun (WGS) entry which is preliminary data.</text>
</comment>
<evidence type="ECO:0000256" key="1">
    <source>
        <dbReference type="SAM" id="Phobius"/>
    </source>
</evidence>
<evidence type="ECO:0000313" key="3">
    <source>
        <dbReference type="Proteomes" id="UP000214588"/>
    </source>
</evidence>
<dbReference type="InterPro" id="IPR005081">
    <property type="entry name" value="SpoIIGA"/>
</dbReference>
<feature type="transmembrane region" description="Helical" evidence="1">
    <location>
        <begin position="73"/>
        <end position="89"/>
    </location>
</feature>
<keyword evidence="1" id="KW-1133">Transmembrane helix</keyword>
<feature type="transmembrane region" description="Helical" evidence="1">
    <location>
        <begin position="18"/>
        <end position="39"/>
    </location>
</feature>
<dbReference type="AlphaFoldDB" id="A0A226C163"/>
<proteinExistence type="predicted"/>
<sequence>MNNFIQDKFVWRRDVPKVYIIGEVLLIINLLINSILLFITGKLLNIRILKYKIFLASLVGAIGVLLPSFNGDIILKIVISLLMVLIAFGRFNPKSIIVVLLSFYGVSFLVGGGIFGILYLTANIHEPIILLPGDLSFKYLFLVLILGFGVISATRLVERKTTLKRLSIPVKVKFNGKSKNFKVLVDTGNQLKTFTGEYCLVVEAQILEDLLSFQEKNFMSQFANLSQDIEPENLHSNTKVRFFPIWFQSLGNQHGFLFAFRPEELFIKKEVNDKEWQEVSALIAVTFQNLNIDGENNGLISLELFNYAEG</sequence>
<dbReference type="GO" id="GO:0006508">
    <property type="term" value="P:proteolysis"/>
    <property type="evidence" value="ECO:0007669"/>
    <property type="project" value="InterPro"/>
</dbReference>
<evidence type="ECO:0008006" key="4">
    <source>
        <dbReference type="Google" id="ProtNLM"/>
    </source>
</evidence>
<name>A0A226C163_9FIRM</name>
<gene>
    <name evidence="2" type="ORF">CDO51_04515</name>
</gene>
<keyword evidence="1" id="KW-0472">Membrane</keyword>
<evidence type="ECO:0000313" key="2">
    <source>
        <dbReference type="EMBL" id="OWZ84137.1"/>
    </source>
</evidence>
<accession>A0A226C163</accession>
<dbReference type="EMBL" id="NIQC01000007">
    <property type="protein sequence ID" value="OWZ84137.1"/>
    <property type="molecule type" value="Genomic_DNA"/>
</dbReference>